<dbReference type="Gene3D" id="3.40.50.1820">
    <property type="entry name" value="alpha/beta hydrolase"/>
    <property type="match status" value="1"/>
</dbReference>
<dbReference type="EMBL" id="CP098401">
    <property type="protein sequence ID" value="URW74885.1"/>
    <property type="molecule type" value="Genomic_DNA"/>
</dbReference>
<dbReference type="Proteomes" id="UP001055580">
    <property type="component" value="Chromosome"/>
</dbReference>
<name>A0ABY4TR79_9SPHN</name>
<accession>A0ABY4TR79</accession>
<dbReference type="RefSeq" id="WP_250750044.1">
    <property type="nucleotide sequence ID" value="NZ_CP098401.1"/>
</dbReference>
<dbReference type="InterPro" id="IPR022742">
    <property type="entry name" value="Hydrolase_4"/>
</dbReference>
<organism evidence="2 3">
    <name type="scientific">Sphingomonas donggukensis</name>
    <dbReference type="NCBI Taxonomy" id="2949093"/>
    <lineage>
        <taxon>Bacteria</taxon>
        <taxon>Pseudomonadati</taxon>
        <taxon>Pseudomonadota</taxon>
        <taxon>Alphaproteobacteria</taxon>
        <taxon>Sphingomonadales</taxon>
        <taxon>Sphingomonadaceae</taxon>
        <taxon>Sphingomonas</taxon>
    </lineage>
</organism>
<gene>
    <name evidence="2" type="ORF">M9980_09940</name>
</gene>
<proteinExistence type="predicted"/>
<protein>
    <submittedName>
        <fullName evidence="2">Alpha/beta hydrolase</fullName>
    </submittedName>
</protein>
<reference evidence="2" key="1">
    <citation type="submission" date="2022-05" db="EMBL/GenBank/DDBJ databases">
        <title>Sphingomonas sp. strain RMG20 Genome sequencing and assembly.</title>
        <authorList>
            <person name="Kim I."/>
        </authorList>
    </citation>
    <scope>NUCLEOTIDE SEQUENCE</scope>
    <source>
        <strain evidence="2">RMG20</strain>
    </source>
</reference>
<evidence type="ECO:0000259" key="1">
    <source>
        <dbReference type="Pfam" id="PF12146"/>
    </source>
</evidence>
<dbReference type="InterPro" id="IPR051044">
    <property type="entry name" value="MAG_DAG_Lipase"/>
</dbReference>
<dbReference type="SUPFAM" id="SSF53474">
    <property type="entry name" value="alpha/beta-Hydrolases"/>
    <property type="match status" value="1"/>
</dbReference>
<dbReference type="Pfam" id="PF12146">
    <property type="entry name" value="Hydrolase_4"/>
    <property type="match status" value="1"/>
</dbReference>
<dbReference type="GO" id="GO:0016787">
    <property type="term" value="F:hydrolase activity"/>
    <property type="evidence" value="ECO:0007669"/>
    <property type="project" value="UniProtKB-KW"/>
</dbReference>
<dbReference type="PANTHER" id="PTHR11614">
    <property type="entry name" value="PHOSPHOLIPASE-RELATED"/>
    <property type="match status" value="1"/>
</dbReference>
<feature type="domain" description="Serine aminopeptidase S33" evidence="1">
    <location>
        <begin position="48"/>
        <end position="300"/>
    </location>
</feature>
<keyword evidence="3" id="KW-1185">Reference proteome</keyword>
<sequence>MHDVVRPPHPLRRRLPDDAQVSFWTAPDGWRIRRFDWPARAGESADGGTILFAGGRGDIFEKYLETFDHWHRRGWAVVAFDWRGHGGSGRSAGRASVGHVDSFGDLVGDLAALWQGLAAMPGPRIAIGHSMGGHVVLRALAERAIAPDAAVLLSPMVRIRSPLGDRLSGALAHWRARRGDPARPAWRPRPATGTQVDSDAMLTGDYGRLLDEHWWHERMPGLRLGPPSWGWLAEAFASSRRLRGDTAALRRIAVPVLVLAADGDRLTDSRASARVARHLPDGQMTRFAAGAGHELLREVDAVRNPALAAIDAFLAAV</sequence>
<evidence type="ECO:0000313" key="2">
    <source>
        <dbReference type="EMBL" id="URW74885.1"/>
    </source>
</evidence>
<dbReference type="InterPro" id="IPR029058">
    <property type="entry name" value="AB_hydrolase_fold"/>
</dbReference>
<keyword evidence="2" id="KW-0378">Hydrolase</keyword>
<evidence type="ECO:0000313" key="3">
    <source>
        <dbReference type="Proteomes" id="UP001055580"/>
    </source>
</evidence>